<proteinExistence type="predicted"/>
<evidence type="ECO:0000313" key="4">
    <source>
        <dbReference type="Proteomes" id="UP000194800"/>
    </source>
</evidence>
<evidence type="ECO:0000256" key="1">
    <source>
        <dbReference type="SAM" id="Phobius"/>
    </source>
</evidence>
<feature type="transmembrane region" description="Helical" evidence="1">
    <location>
        <begin position="67"/>
        <end position="88"/>
    </location>
</feature>
<dbReference type="OrthoDB" id="7063564at2"/>
<accession>A0A242NH92</accession>
<reference evidence="4 5" key="1">
    <citation type="submission" date="2017-03" db="EMBL/GenBank/DDBJ databases">
        <title>Comparative genomics of honeybee gut symbionts reveal geographically distinct and subgroup specific antibiotic resistance.</title>
        <authorList>
            <person name="Ludvigsen J."/>
            <person name="Porcellato D."/>
            <person name="Labee-Lund T.M."/>
            <person name="Amdam G.V."/>
            <person name="Rudi K."/>
        </authorList>
    </citation>
    <scope>NUCLEOTIDE SEQUENCE [LARGE SCALE GENOMIC DNA]</scope>
    <source>
        <strain evidence="2 5">A-7-12</strain>
        <strain evidence="3 4">A-9-12</strain>
    </source>
</reference>
<dbReference type="EMBL" id="NARP01000018">
    <property type="protein sequence ID" value="OTP99306.1"/>
    <property type="molecule type" value="Genomic_DNA"/>
</dbReference>
<dbReference type="AlphaFoldDB" id="A0A242NH92"/>
<keyword evidence="1" id="KW-0472">Membrane</keyword>
<dbReference type="RefSeq" id="WP_086301044.1">
    <property type="nucleotide sequence ID" value="NZ_MZNE01000046.1"/>
</dbReference>
<protein>
    <submittedName>
        <fullName evidence="2">Uncharacterized protein</fullName>
    </submittedName>
</protein>
<comment type="caution">
    <text evidence="2">The sequence shown here is derived from an EMBL/GenBank/DDBJ whole genome shotgun (WGS) entry which is preliminary data.</text>
</comment>
<gene>
    <name evidence="3" type="ORF">B6C91_03625</name>
    <name evidence="2" type="ORF">B6D08_07865</name>
</gene>
<dbReference type="Proteomes" id="UP000194800">
    <property type="component" value="Unassembled WGS sequence"/>
</dbReference>
<dbReference type="EMBL" id="NART01000010">
    <property type="protein sequence ID" value="OTQ10981.1"/>
    <property type="molecule type" value="Genomic_DNA"/>
</dbReference>
<dbReference type="Proteomes" id="UP000194977">
    <property type="component" value="Unassembled WGS sequence"/>
</dbReference>
<keyword evidence="4" id="KW-1185">Reference proteome</keyword>
<keyword evidence="1" id="KW-0812">Transmembrane</keyword>
<evidence type="ECO:0000313" key="3">
    <source>
        <dbReference type="EMBL" id="OTQ10981.1"/>
    </source>
</evidence>
<evidence type="ECO:0000313" key="2">
    <source>
        <dbReference type="EMBL" id="OTP99306.1"/>
    </source>
</evidence>
<organism evidence="2 5">
    <name type="scientific">Gilliamella apicola</name>
    <dbReference type="NCBI Taxonomy" id="1196095"/>
    <lineage>
        <taxon>Bacteria</taxon>
        <taxon>Pseudomonadati</taxon>
        <taxon>Pseudomonadota</taxon>
        <taxon>Gammaproteobacteria</taxon>
        <taxon>Orbales</taxon>
        <taxon>Orbaceae</taxon>
        <taxon>Gilliamella</taxon>
    </lineage>
</organism>
<keyword evidence="1" id="KW-1133">Transmembrane helix</keyword>
<evidence type="ECO:0000313" key="5">
    <source>
        <dbReference type="Proteomes" id="UP000194977"/>
    </source>
</evidence>
<sequence>MAKQIKVIKCPNCGSIEKSEIKPEHYRCDNCNTEYFLDSDDINVNVRYQNQNNTQVNYLDQSNIRSIIIIVACIVVVIVFSSLISIFFKSKSYSNDSYSNPPVSHTTKSTKSDTALPAETKNVVKEVNYHYCSLTVVENKPFIISIAQRKYSQSSQSKYFFVVHDLLANKIVQESEIADLKTDNFGNVKWDSHDFTQDITYLTAGKRTTFLLDKKKLALTDVTSSLLKNYPQYNTGIASVNITTAQSTKGAYVFHILTDDGQKIYYFPIQDKAYVDNNDFYMALKNLDQANDTSEHTAFSFAQQYDKDFKLIKFTYVSPDGKSYYTFTSANVGDEKTDGSGKFTDEASAYNVDHTFYRDSKYRLVSHQNLTPNRLYFSPEIVYFDDTSLIIKTKASASPDAHYNYQRLDTNTGKVLWTLSDEKTTIKDITHLNDDFIAKQNCGKYAIISSDGTISKEITLTLEK</sequence>
<name>A0A242NH92_9GAMM</name>